<dbReference type="Gene3D" id="3.40.640.10">
    <property type="entry name" value="Type I PLP-dependent aspartate aminotransferase-like (Major domain)"/>
    <property type="match status" value="1"/>
</dbReference>
<dbReference type="PANTHER" id="PTHR43500:SF1">
    <property type="entry name" value="CYSTATHIONINE BETA-LYASE-RELATED"/>
    <property type="match status" value="1"/>
</dbReference>
<dbReference type="PROSITE" id="PS50206">
    <property type="entry name" value="RHODANESE_3"/>
    <property type="match status" value="2"/>
</dbReference>
<accession>Q9RNJ8</accession>
<dbReference type="InterPro" id="IPR015422">
    <property type="entry name" value="PyrdxlP-dep_Trfase_small"/>
</dbReference>
<comment type="similarity">
    <text evidence="2">Belongs to the trans-sulfuration enzymes family.</text>
</comment>
<dbReference type="GO" id="GO:0030170">
    <property type="term" value="F:pyridoxal phosphate binding"/>
    <property type="evidence" value="ECO:0007669"/>
    <property type="project" value="InterPro"/>
</dbReference>
<dbReference type="NCBIfam" id="TIGR01324">
    <property type="entry name" value="cysta_beta_ly_B"/>
    <property type="match status" value="1"/>
</dbReference>
<reference evidence="8" key="1">
    <citation type="submission" date="1999-08" db="EMBL/GenBank/DDBJ databases">
        <title>Sequence analysis of 42F4 fosmid clone of Zymomonas mobilis ZM4.</title>
        <authorList>
            <person name="Lee H.J."/>
            <person name="Kang H.S."/>
        </authorList>
    </citation>
    <scope>NUCLEOTIDE SEQUENCE</scope>
    <source>
        <strain evidence="8">ZM4</strain>
    </source>
</reference>
<comment type="cofactor">
    <cofactor evidence="1">
        <name>pyridoxal 5'-phosphate</name>
        <dbReference type="ChEBI" id="CHEBI:597326"/>
    </cofactor>
</comment>
<keyword evidence="4 8" id="KW-0456">Lyase</keyword>
<dbReference type="Pfam" id="PF01053">
    <property type="entry name" value="Cys_Met_Meta_PP"/>
    <property type="match status" value="1"/>
</dbReference>
<evidence type="ECO:0000256" key="4">
    <source>
        <dbReference type="ARBA" id="ARBA00023239"/>
    </source>
</evidence>
<dbReference type="GO" id="GO:0019346">
    <property type="term" value="P:transsulfuration"/>
    <property type="evidence" value="ECO:0007669"/>
    <property type="project" value="InterPro"/>
</dbReference>
<evidence type="ECO:0000259" key="7">
    <source>
        <dbReference type="PROSITE" id="PS50206"/>
    </source>
</evidence>
<dbReference type="Gene3D" id="3.40.250.10">
    <property type="entry name" value="Rhodanese-like domain"/>
    <property type="match status" value="2"/>
</dbReference>
<dbReference type="InterPro" id="IPR036873">
    <property type="entry name" value="Rhodanese-like_dom_sf"/>
</dbReference>
<dbReference type="SUPFAM" id="SSF53383">
    <property type="entry name" value="PLP-dependent transferases"/>
    <property type="match status" value="1"/>
</dbReference>
<dbReference type="SMART" id="SM00450">
    <property type="entry name" value="RHOD"/>
    <property type="match status" value="2"/>
</dbReference>
<dbReference type="PROSITE" id="PS00683">
    <property type="entry name" value="RHODANESE_2"/>
    <property type="match status" value="1"/>
</dbReference>
<organism evidence="8">
    <name type="scientific">Zymomonas mobilis</name>
    <dbReference type="NCBI Taxonomy" id="542"/>
    <lineage>
        <taxon>Bacteria</taxon>
        <taxon>Pseudomonadati</taxon>
        <taxon>Pseudomonadota</taxon>
        <taxon>Alphaproteobacteria</taxon>
        <taxon>Sphingomonadales</taxon>
        <taxon>Zymomonadaceae</taxon>
        <taxon>Zymomonas</taxon>
    </lineage>
</organism>
<dbReference type="GO" id="GO:0004792">
    <property type="term" value="F:thiosulfate-cyanide sulfurtransferase activity"/>
    <property type="evidence" value="ECO:0007669"/>
    <property type="project" value="InterPro"/>
</dbReference>
<dbReference type="InterPro" id="IPR001307">
    <property type="entry name" value="Thiosulphate_STrfase_CS"/>
</dbReference>
<evidence type="ECO:0000256" key="3">
    <source>
        <dbReference type="ARBA" id="ARBA00022898"/>
    </source>
</evidence>
<dbReference type="InterPro" id="IPR006233">
    <property type="entry name" value="Cys_b_lyase_bac"/>
</dbReference>
<proteinExistence type="inferred from homology"/>
<dbReference type="PROSITE" id="PS00380">
    <property type="entry name" value="RHODANESE_1"/>
    <property type="match status" value="1"/>
</dbReference>
<dbReference type="GO" id="GO:0047804">
    <property type="term" value="F:cysteine-S-conjugate beta-lyase activity"/>
    <property type="evidence" value="ECO:0007669"/>
    <property type="project" value="InterPro"/>
</dbReference>
<dbReference type="InterPro" id="IPR015421">
    <property type="entry name" value="PyrdxlP-dep_Trfase_major"/>
</dbReference>
<evidence type="ECO:0000256" key="5">
    <source>
        <dbReference type="ARBA" id="ARBA00047517"/>
    </source>
</evidence>
<keyword evidence="6" id="KW-0808">Transferase</keyword>
<comment type="catalytic activity">
    <reaction evidence="5">
        <text>L,L-cystathionine + H2O = L-homocysteine + pyruvate + NH4(+)</text>
        <dbReference type="Rhea" id="RHEA:13965"/>
        <dbReference type="ChEBI" id="CHEBI:15361"/>
        <dbReference type="ChEBI" id="CHEBI:15377"/>
        <dbReference type="ChEBI" id="CHEBI:28938"/>
        <dbReference type="ChEBI" id="CHEBI:58161"/>
        <dbReference type="ChEBI" id="CHEBI:58199"/>
    </reaction>
</comment>
<dbReference type="AlphaFoldDB" id="Q9RNJ8"/>
<evidence type="ECO:0000256" key="2">
    <source>
        <dbReference type="ARBA" id="ARBA00009077"/>
    </source>
</evidence>
<evidence type="ECO:0000313" key="8">
    <source>
        <dbReference type="EMBL" id="AAD56929.1"/>
    </source>
</evidence>
<keyword evidence="3" id="KW-0663">Pyridoxal phosphate</keyword>
<name>Q9RNJ8_ZYMMB</name>
<protein>
    <recommendedName>
        <fullName evidence="6">Sulfurtransferase</fullName>
    </recommendedName>
</protein>
<evidence type="ECO:0000256" key="1">
    <source>
        <dbReference type="ARBA" id="ARBA00001933"/>
    </source>
</evidence>
<dbReference type="EMBL" id="AF180145">
    <property type="protein sequence ID" value="AAD56929.1"/>
    <property type="molecule type" value="Genomic_DNA"/>
</dbReference>
<dbReference type="Gene3D" id="3.90.1150.10">
    <property type="entry name" value="Aspartate Aminotransferase, domain 1"/>
    <property type="match status" value="1"/>
</dbReference>
<dbReference type="InterPro" id="IPR000277">
    <property type="entry name" value="Cys/Met-Metab_PyrdxlP-dep_enz"/>
</dbReference>
<evidence type="ECO:0000256" key="6">
    <source>
        <dbReference type="RuleBase" id="RU000507"/>
    </source>
</evidence>
<dbReference type="InterPro" id="IPR001763">
    <property type="entry name" value="Rhodanese-like_dom"/>
</dbReference>
<dbReference type="GO" id="GO:0019450">
    <property type="term" value="P:L-cysteine catabolic process to pyruvate"/>
    <property type="evidence" value="ECO:0007669"/>
    <property type="project" value="TreeGrafter"/>
</dbReference>
<feature type="domain" description="Rhodanese" evidence="7">
    <location>
        <begin position="167"/>
        <end position="280"/>
    </location>
</feature>
<sequence length="681" mass="75802">MNCLMKLLVTPEWLYRNLANPRLHVIDAGSYPPDVDTKAYDEYCKAHIPGALFLDNHLLKDQNAPLPRMVPSLEKVEYEFGRLGLDPDDMIVIYDNLSLPSAARAWWLFMLHEYRHVMILDGGLRRWKAERLPVESGAAIAPSPIILQLSRNEALIRTRNQVMHNIASGHEVVVDARAPKVFSGERLPIQHLPPVISRIVLICLMKECWMPMVAGKRRRKIEKAFVSNRINLEQPLLFTCGAGRTAPALLFAARLLGKRDVSLYDGSWEEWGSEPDTPKETGPAFRESTRLITAGRRREWVRGKGGSVVNPPVWRASTILFDSVEDLREASSHPDDQLYYGRRGTPTQWALSEALTELHPGAEATMLYPSGVAALSMALLSALEAGDELLMVDSCYEPTRVFCDTVLKAQGINVTYYDPLIGQDIEQLFTPQTRAIFMESPGSLTFEVQDIPGICEVAHRYSITTILDNTWTPLFFPAIERGVALSGMACTKYITGHSDTMMGPVTAIPSHIDKLKRISNLIGQYVSPDDANSALKGLRTLEVRLKAHDKNALKVAKWLSEQPEVAWVLHPALSSCPGHEFWHRDFKGSSGLFSFVLEGGDDSDSTALIDSLEHFGIGFSWGGYESLALPVDPQPIRTAASWQAAGPVVRLHIGLEDPDDLIEDLAFGLKRFKASRDQSGF</sequence>
<dbReference type="CDD" id="cd01449">
    <property type="entry name" value="TST_Repeat_2"/>
    <property type="match status" value="1"/>
</dbReference>
<feature type="domain" description="Rhodanese" evidence="7">
    <location>
        <begin position="19"/>
        <end position="136"/>
    </location>
</feature>
<dbReference type="InterPro" id="IPR015424">
    <property type="entry name" value="PyrdxlP-dep_Trfase"/>
</dbReference>
<dbReference type="SUPFAM" id="SSF52821">
    <property type="entry name" value="Rhodanese/Cell cycle control phosphatase"/>
    <property type="match status" value="2"/>
</dbReference>
<dbReference type="CDD" id="cd01448">
    <property type="entry name" value="TST_Repeat_1"/>
    <property type="match status" value="1"/>
</dbReference>
<dbReference type="PANTHER" id="PTHR43500">
    <property type="entry name" value="CYSTATHIONINE BETA-LYASE-RELATED"/>
    <property type="match status" value="1"/>
</dbReference>
<dbReference type="Pfam" id="PF00581">
    <property type="entry name" value="Rhodanese"/>
    <property type="match status" value="2"/>
</dbReference>